<dbReference type="GO" id="GO:0009423">
    <property type="term" value="P:chorismate biosynthetic process"/>
    <property type="evidence" value="ECO:0007669"/>
    <property type="project" value="UniProtKB-UniRule"/>
</dbReference>
<evidence type="ECO:0000313" key="10">
    <source>
        <dbReference type="Proteomes" id="UP000520814"/>
    </source>
</evidence>
<dbReference type="UniPathway" id="UPA00053">
    <property type="reaction ID" value="UER00089"/>
</dbReference>
<dbReference type="InterPro" id="IPR023193">
    <property type="entry name" value="EPSP_synthase_CS"/>
</dbReference>
<dbReference type="GO" id="GO:0008652">
    <property type="term" value="P:amino acid biosynthetic process"/>
    <property type="evidence" value="ECO:0007669"/>
    <property type="project" value="UniProtKB-KW"/>
</dbReference>
<evidence type="ECO:0000256" key="3">
    <source>
        <dbReference type="ARBA" id="ARBA00022605"/>
    </source>
</evidence>
<feature type="binding site" evidence="7">
    <location>
        <position position="43"/>
    </location>
    <ligand>
        <name>phosphoenolpyruvate</name>
        <dbReference type="ChEBI" id="CHEBI:58702"/>
    </ligand>
</feature>
<accession>A0A7W9SV70</accession>
<dbReference type="InterPro" id="IPR001986">
    <property type="entry name" value="Enolpyruvate_Tfrase_dom"/>
</dbReference>
<evidence type="ECO:0000256" key="7">
    <source>
        <dbReference type="HAMAP-Rule" id="MF_00210"/>
    </source>
</evidence>
<dbReference type="PIRSF" id="PIRSF000505">
    <property type="entry name" value="EPSPS"/>
    <property type="match status" value="1"/>
</dbReference>
<keyword evidence="3 7" id="KW-0028">Amino-acid biosynthesis</keyword>
<dbReference type="Proteomes" id="UP000520814">
    <property type="component" value="Unassembled WGS sequence"/>
</dbReference>
<feature type="binding site" evidence="7">
    <location>
        <position position="115"/>
    </location>
    <ligand>
        <name>3-phosphoshikimate</name>
        <dbReference type="ChEBI" id="CHEBI:145989"/>
    </ligand>
</feature>
<comment type="pathway">
    <text evidence="1 7">Metabolic intermediate biosynthesis; chorismate biosynthesis; chorismate from D-erythrose 4-phosphate and phosphoenolpyruvate: step 6/7.</text>
</comment>
<gene>
    <name evidence="7" type="primary">aroA</name>
    <name evidence="9" type="ORF">HNQ39_005272</name>
</gene>
<feature type="domain" description="Enolpyruvate transferase" evidence="8">
    <location>
        <begin position="1"/>
        <end position="368"/>
    </location>
</feature>
<feature type="active site" description="Proton acceptor" evidence="7">
    <location>
        <position position="261"/>
    </location>
</feature>
<evidence type="ECO:0000256" key="5">
    <source>
        <dbReference type="ARBA" id="ARBA00023141"/>
    </source>
</evidence>
<evidence type="ECO:0000259" key="8">
    <source>
        <dbReference type="Pfam" id="PF00275"/>
    </source>
</evidence>
<dbReference type="GO" id="GO:0005737">
    <property type="term" value="C:cytoplasm"/>
    <property type="evidence" value="ECO:0007669"/>
    <property type="project" value="UniProtKB-SubCell"/>
</dbReference>
<comment type="caution">
    <text evidence="7">Lacks conserved residue(s) required for the propagation of feature annotation.</text>
</comment>
<feature type="binding site" evidence="7">
    <location>
        <position position="116"/>
    </location>
    <ligand>
        <name>3-phosphoshikimate</name>
        <dbReference type="ChEBI" id="CHEBI:145989"/>
    </ligand>
</feature>
<dbReference type="GO" id="GO:0009073">
    <property type="term" value="P:aromatic amino acid family biosynthetic process"/>
    <property type="evidence" value="ECO:0007669"/>
    <property type="project" value="UniProtKB-KW"/>
</dbReference>
<feature type="binding site" evidence="7">
    <location>
        <position position="71"/>
    </location>
    <ligand>
        <name>phosphoenolpyruvate</name>
        <dbReference type="ChEBI" id="CHEBI:58702"/>
    </ligand>
</feature>
<dbReference type="SUPFAM" id="SSF55205">
    <property type="entry name" value="EPT/RTPC-like"/>
    <property type="match status" value="1"/>
</dbReference>
<dbReference type="InterPro" id="IPR013792">
    <property type="entry name" value="RNA3'P_cycl/enolpyr_Trfase_a/b"/>
</dbReference>
<dbReference type="PROSITE" id="PS00104">
    <property type="entry name" value="EPSP_SYNTHASE_1"/>
    <property type="match status" value="1"/>
</dbReference>
<keyword evidence="4 7" id="KW-0808">Transferase</keyword>
<feature type="binding site" evidence="7">
    <location>
        <position position="359"/>
    </location>
    <ligand>
        <name>phosphoenolpyruvate</name>
        <dbReference type="ChEBI" id="CHEBI:58702"/>
    </ligand>
</feature>
<dbReference type="CDD" id="cd01556">
    <property type="entry name" value="EPSP_synthase"/>
    <property type="match status" value="1"/>
</dbReference>
<organism evidence="9 10">
    <name type="scientific">Armatimonas rosea</name>
    <dbReference type="NCBI Taxonomy" id="685828"/>
    <lineage>
        <taxon>Bacteria</taxon>
        <taxon>Bacillati</taxon>
        <taxon>Armatimonadota</taxon>
        <taxon>Armatimonadia</taxon>
        <taxon>Armatimonadales</taxon>
        <taxon>Armatimonadaceae</taxon>
        <taxon>Armatimonas</taxon>
    </lineage>
</organism>
<evidence type="ECO:0000256" key="6">
    <source>
        <dbReference type="ARBA" id="ARBA00044633"/>
    </source>
</evidence>
<dbReference type="PANTHER" id="PTHR21090:SF5">
    <property type="entry name" value="PENTAFUNCTIONAL AROM POLYPEPTIDE"/>
    <property type="match status" value="1"/>
</dbReference>
<comment type="caution">
    <text evidence="9">The sequence shown here is derived from an EMBL/GenBank/DDBJ whole genome shotgun (WGS) entry which is preliminary data.</text>
</comment>
<comment type="subunit">
    <text evidence="7">Monomer.</text>
</comment>
<dbReference type="HAMAP" id="MF_00210">
    <property type="entry name" value="EPSP_synth"/>
    <property type="match status" value="1"/>
</dbReference>
<comment type="subcellular location">
    <subcellularLocation>
        <location evidence="7">Cytoplasm</location>
    </subcellularLocation>
</comment>
<proteinExistence type="inferred from homology"/>
<feature type="binding site" evidence="7">
    <location>
        <position position="143"/>
    </location>
    <ligand>
        <name>3-phosphoshikimate</name>
        <dbReference type="ChEBI" id="CHEBI:145989"/>
    </ligand>
</feature>
<dbReference type="AlphaFoldDB" id="A0A7W9SV70"/>
<feature type="binding site" evidence="7">
    <location>
        <position position="117"/>
    </location>
    <ligand>
        <name>3-phosphoshikimate</name>
        <dbReference type="ChEBI" id="CHEBI:145989"/>
    </ligand>
</feature>
<evidence type="ECO:0000256" key="1">
    <source>
        <dbReference type="ARBA" id="ARBA00004811"/>
    </source>
</evidence>
<keyword evidence="10" id="KW-1185">Reference proteome</keyword>
<evidence type="ECO:0000256" key="2">
    <source>
        <dbReference type="ARBA" id="ARBA00009948"/>
    </source>
</evidence>
<feature type="binding site" evidence="7">
    <location>
        <position position="261"/>
    </location>
    <ligand>
        <name>3-phosphoshikimate</name>
        <dbReference type="ChEBI" id="CHEBI:145989"/>
    </ligand>
</feature>
<dbReference type="InterPro" id="IPR006264">
    <property type="entry name" value="EPSP_synthase"/>
</dbReference>
<sequence length="375" mass="39723">MEDCLTALGFQLEIDAARETIEVLGQGGEVPSKSAELFVGNSGTTARFISPLAALGQGEYHLDGVARMRERPIQDLVQALTMLGVEVVCPTGCPPLTIHARGLHGGCTTIRADASSQFLSGLLLAAPCASGETIVHLEGPILSAPYIEMTVAMVRQFGGEIEVDETGRTYRIPGGQTLQSPGQYSIEPDASAASYFFAAAAVTGGCVRVPHLSLAALQGDVAFVKVLEQMGCDVLEGDGFLELRGPQQLRGVVVDMNAISDTVMTLAAIAPFADSPTVIENVAHIRHKETDRLAAVTTELQRLGVRVEERPDGLTVYPATDLLPATIQTYDDHRMAMAFAITGLRSPGVVIENPGCVAKTFPAFFTRLEELCAAG</sequence>
<reference evidence="9 10" key="1">
    <citation type="submission" date="2020-08" db="EMBL/GenBank/DDBJ databases">
        <title>Genomic Encyclopedia of Type Strains, Phase IV (KMG-IV): sequencing the most valuable type-strain genomes for metagenomic binning, comparative biology and taxonomic classification.</title>
        <authorList>
            <person name="Goeker M."/>
        </authorList>
    </citation>
    <scope>NUCLEOTIDE SEQUENCE [LARGE SCALE GENOMIC DNA]</scope>
    <source>
        <strain evidence="9 10">DSM 23562</strain>
    </source>
</reference>
<dbReference type="EMBL" id="JACHGW010000007">
    <property type="protein sequence ID" value="MBB6053437.1"/>
    <property type="molecule type" value="Genomic_DNA"/>
</dbReference>
<feature type="binding site" evidence="7">
    <location>
        <position position="288"/>
    </location>
    <ligand>
        <name>3-phosphoshikimate</name>
        <dbReference type="ChEBI" id="CHEBI:145989"/>
    </ligand>
</feature>
<name>A0A7W9SV70_ARMRO</name>
<dbReference type="Gene3D" id="3.65.10.10">
    <property type="entry name" value="Enolpyruvate transferase domain"/>
    <property type="match status" value="2"/>
</dbReference>
<keyword evidence="5 7" id="KW-0057">Aromatic amino acid biosynthesis</keyword>
<dbReference type="PANTHER" id="PTHR21090">
    <property type="entry name" value="AROM/DEHYDROQUINATE SYNTHASE"/>
    <property type="match status" value="1"/>
</dbReference>
<evidence type="ECO:0000313" key="9">
    <source>
        <dbReference type="EMBL" id="MBB6053437.1"/>
    </source>
</evidence>
<dbReference type="NCBIfam" id="TIGR01356">
    <property type="entry name" value="aroA"/>
    <property type="match status" value="1"/>
</dbReference>
<dbReference type="GO" id="GO:0003866">
    <property type="term" value="F:3-phosphoshikimate 1-carboxyvinyltransferase activity"/>
    <property type="evidence" value="ECO:0007669"/>
    <property type="project" value="UniProtKB-UniRule"/>
</dbReference>
<feature type="binding site" evidence="7">
    <location>
        <position position="334"/>
    </location>
    <ligand>
        <name>phosphoenolpyruvate</name>
        <dbReference type="ChEBI" id="CHEBI:58702"/>
    </ligand>
</feature>
<comment type="similarity">
    <text evidence="2 7">Belongs to the EPSP synthase family.</text>
</comment>
<feature type="binding site" evidence="7">
    <location>
        <position position="117"/>
    </location>
    <ligand>
        <name>phosphoenolpyruvate</name>
        <dbReference type="ChEBI" id="CHEBI:58702"/>
    </ligand>
</feature>
<dbReference type="EC" id="2.5.1.19" evidence="7"/>
<comment type="function">
    <text evidence="7">Catalyzes the transfer of the enolpyruvyl moiety of phosphoenolpyruvate (PEP) to the 5-hydroxyl of shikimate-3-phosphate (S3P) to produce enolpyruvyl shikimate-3-phosphate and inorganic phosphate.</text>
</comment>
<comment type="catalytic activity">
    <reaction evidence="6">
        <text>3-phosphoshikimate + phosphoenolpyruvate = 5-O-(1-carboxyvinyl)-3-phosphoshikimate + phosphate</text>
        <dbReference type="Rhea" id="RHEA:21256"/>
        <dbReference type="ChEBI" id="CHEBI:43474"/>
        <dbReference type="ChEBI" id="CHEBI:57701"/>
        <dbReference type="ChEBI" id="CHEBI:58702"/>
        <dbReference type="ChEBI" id="CHEBI:145989"/>
        <dbReference type="EC" id="2.5.1.19"/>
    </reaction>
    <physiologicalReaction direction="left-to-right" evidence="6">
        <dbReference type="Rhea" id="RHEA:21257"/>
    </physiologicalReaction>
</comment>
<protein>
    <recommendedName>
        <fullName evidence="7">3-phosphoshikimate 1-carboxyvinyltransferase</fullName>
        <ecNumber evidence="7">2.5.1.19</ecNumber>
    </recommendedName>
    <alternativeName>
        <fullName evidence="7">5-enolpyruvylshikimate-3-phosphate synthase</fullName>
        <shortName evidence="7">EPSP synthase</shortName>
        <shortName evidence="7">EPSPS</shortName>
    </alternativeName>
</protein>
<dbReference type="InterPro" id="IPR036968">
    <property type="entry name" value="Enolpyruvate_Tfrase_sf"/>
</dbReference>
<evidence type="ECO:0000256" key="4">
    <source>
        <dbReference type="ARBA" id="ARBA00022679"/>
    </source>
</evidence>
<dbReference type="Pfam" id="PF00275">
    <property type="entry name" value="EPSP_synthase"/>
    <property type="match status" value="1"/>
</dbReference>
<keyword evidence="7" id="KW-0963">Cytoplasm</keyword>
<dbReference type="PROSITE" id="PS00885">
    <property type="entry name" value="EPSP_SYNTHASE_2"/>
    <property type="match status" value="1"/>
</dbReference>
<feature type="binding site" evidence="7">
    <location>
        <position position="292"/>
    </location>
    <ligand>
        <name>phosphoenolpyruvate</name>
        <dbReference type="ChEBI" id="CHEBI:58702"/>
    </ligand>
</feature>